<comment type="similarity">
    <text evidence="3">Belongs to the telombin family.</text>
</comment>
<protein>
    <recommendedName>
        <fullName evidence="4">Protection of telomeres protein 1</fullName>
    </recommendedName>
</protein>
<evidence type="ECO:0000313" key="11">
    <source>
        <dbReference type="EMBL" id="CAE00179.1"/>
    </source>
</evidence>
<evidence type="ECO:0000256" key="3">
    <source>
        <dbReference type="ARBA" id="ARBA00008442"/>
    </source>
</evidence>
<reference evidence="11" key="1">
    <citation type="journal article" date="2004" name="J. Cell Sci.">
        <title>The pot1+ homologue in Aspergillus nidulans is required for ordering mitotic events.</title>
        <authorList>
            <person name="Pitt C.W."/>
            <person name="Moreau E."/>
            <person name="Lunness P.A."/>
            <person name="Doonan J.H."/>
        </authorList>
    </citation>
    <scope>NUCLEOTIDE SEQUENCE</scope>
</reference>
<dbReference type="SMART" id="SM00976">
    <property type="entry name" value="Telo_bind"/>
    <property type="match status" value="1"/>
</dbReference>
<keyword evidence="6" id="KW-0779">Telomere</keyword>
<dbReference type="AlphaFoldDB" id="Q7Z862"/>
<evidence type="ECO:0000256" key="9">
    <source>
        <dbReference type="SAM" id="MobiDB-lite"/>
    </source>
</evidence>
<dbReference type="InterPro" id="IPR012340">
    <property type="entry name" value="NA-bd_OB-fold"/>
</dbReference>
<evidence type="ECO:0000256" key="8">
    <source>
        <dbReference type="ARBA" id="ARBA00023242"/>
    </source>
</evidence>
<dbReference type="GO" id="GO:0007088">
    <property type="term" value="P:regulation of mitotic nuclear division"/>
    <property type="evidence" value="ECO:0000315"/>
    <property type="project" value="AspGD"/>
</dbReference>
<dbReference type="CDD" id="cd04497">
    <property type="entry name" value="hPOT1_OB1_like"/>
    <property type="match status" value="1"/>
</dbReference>
<name>Q7Z862_EMEND</name>
<evidence type="ECO:0000256" key="1">
    <source>
        <dbReference type="ARBA" id="ARBA00004123"/>
    </source>
</evidence>
<evidence type="ECO:0000256" key="5">
    <source>
        <dbReference type="ARBA" id="ARBA00022454"/>
    </source>
</evidence>
<dbReference type="Pfam" id="PF02765">
    <property type="entry name" value="POT1"/>
    <property type="match status" value="1"/>
</dbReference>
<dbReference type="SUPFAM" id="SSF50249">
    <property type="entry name" value="Nucleic acid-binding proteins"/>
    <property type="match status" value="2"/>
</dbReference>
<dbReference type="GO" id="GO:0000783">
    <property type="term" value="C:nuclear telomere cap complex"/>
    <property type="evidence" value="ECO:0007669"/>
    <property type="project" value="TreeGrafter"/>
</dbReference>
<dbReference type="GO" id="GO:0007059">
    <property type="term" value="P:chromosome segregation"/>
    <property type="evidence" value="ECO:0000315"/>
    <property type="project" value="AspGD"/>
</dbReference>
<proteinExistence type="inferred from homology"/>
<dbReference type="Pfam" id="PF16686">
    <property type="entry name" value="POT1PC"/>
    <property type="match status" value="1"/>
</dbReference>
<evidence type="ECO:0000256" key="4">
    <source>
        <dbReference type="ARBA" id="ARBA00015253"/>
    </source>
</evidence>
<keyword evidence="7" id="KW-0238">DNA-binding</keyword>
<dbReference type="Gene3D" id="2.40.50.140">
    <property type="entry name" value="Nucleic acid-binding proteins"/>
    <property type="match status" value="2"/>
</dbReference>
<feature type="compositionally biased region" description="Basic and acidic residues" evidence="9">
    <location>
        <begin position="350"/>
        <end position="359"/>
    </location>
</feature>
<feature type="region of interest" description="Disordered" evidence="9">
    <location>
        <begin position="339"/>
        <end position="381"/>
    </location>
</feature>
<dbReference type="EMBL" id="AJ567922">
    <property type="protein sequence ID" value="CAE00179.1"/>
    <property type="molecule type" value="Other_DNA"/>
</dbReference>
<dbReference type="GO" id="GO:0010521">
    <property type="term" value="F:telomerase inhibitor activity"/>
    <property type="evidence" value="ECO:0007669"/>
    <property type="project" value="TreeGrafter"/>
</dbReference>
<dbReference type="GO" id="GO:0032210">
    <property type="term" value="P:regulation of telomere maintenance via telomerase"/>
    <property type="evidence" value="ECO:0007669"/>
    <property type="project" value="TreeGrafter"/>
</dbReference>
<keyword evidence="8" id="KW-0539">Nucleus</keyword>
<organism evidence="11">
    <name type="scientific">Emericella nidulans</name>
    <name type="common">Aspergillus nidulans</name>
    <dbReference type="NCBI Taxonomy" id="162425"/>
    <lineage>
        <taxon>Eukaryota</taxon>
        <taxon>Fungi</taxon>
        <taxon>Dikarya</taxon>
        <taxon>Ascomycota</taxon>
        <taxon>Pezizomycotina</taxon>
        <taxon>Eurotiomycetes</taxon>
        <taxon>Eurotiomycetidae</taxon>
        <taxon>Eurotiales</taxon>
        <taxon>Aspergillaceae</taxon>
        <taxon>Aspergillus</taxon>
        <taxon>Aspergillus subgen. Nidulantes</taxon>
    </lineage>
</organism>
<evidence type="ECO:0000259" key="10">
    <source>
        <dbReference type="SMART" id="SM00976"/>
    </source>
</evidence>
<dbReference type="FunFam" id="2.40.50.140:FF:000303">
    <property type="entry name" value="Protection of telomeres protein 1"/>
    <property type="match status" value="1"/>
</dbReference>
<feature type="compositionally biased region" description="Basic and acidic residues" evidence="9">
    <location>
        <begin position="371"/>
        <end position="381"/>
    </location>
</feature>
<dbReference type="PANTHER" id="PTHR14513:SF0">
    <property type="entry name" value="PROTECTION OF TELOMERES PROTEIN 1"/>
    <property type="match status" value="1"/>
</dbReference>
<evidence type="ECO:0000256" key="7">
    <source>
        <dbReference type="ARBA" id="ARBA00023125"/>
    </source>
</evidence>
<evidence type="ECO:0000256" key="6">
    <source>
        <dbReference type="ARBA" id="ARBA00022895"/>
    </source>
</evidence>
<dbReference type="InterPro" id="IPR011564">
    <property type="entry name" value="Telomer_end-bd_POT1/Cdc13"/>
</dbReference>
<keyword evidence="5" id="KW-0158">Chromosome</keyword>
<evidence type="ECO:0000256" key="2">
    <source>
        <dbReference type="ARBA" id="ARBA00004574"/>
    </source>
</evidence>
<comment type="subcellular location">
    <subcellularLocation>
        <location evidence="2">Chromosome</location>
        <location evidence="2">Telomere</location>
    </subcellularLocation>
    <subcellularLocation>
        <location evidence="1">Nucleus</location>
    </subcellularLocation>
</comment>
<dbReference type="GO" id="GO:0016233">
    <property type="term" value="P:telomere capping"/>
    <property type="evidence" value="ECO:0007669"/>
    <property type="project" value="TreeGrafter"/>
</dbReference>
<gene>
    <name evidence="11" type="primary">nimU</name>
</gene>
<dbReference type="PANTHER" id="PTHR14513">
    <property type="entry name" value="PROTECTION OF TELOMERES 1"/>
    <property type="match status" value="1"/>
</dbReference>
<dbReference type="InterPro" id="IPR028389">
    <property type="entry name" value="POT1"/>
</dbReference>
<sequence>MVSQGPRLPPNYVNVDDAIVRRGVLSVMGVVVDIMGGTAYRTNGTSMCITFTIKDQNLYNGHVWDGLRIKYFKESEPLLPPVQEGDVILLRDLRIKIWNGKVLGVAPQDRIIPWAVFRPDRDPTAHLPALTGPSPFEPTYQEKTYAATLLEASPGAFRSVTVTRPSLAQVSASRPASTAKKFSLLQDIQDGQFVDLIGEIIKIYGNDSEKATLYLTDYTKNENLFLYASDDDDDSGHGREGDPYGYIQRQKKNWNGPVGRMSIQITLWEPHASFVRGNFNIGDIVRLKNVKIKWSRVEQGSLEAVVHGNRANPGETNAFPVDSNNDPRVQQLLARREAYWNARPKKQKRKPNEDNERPSKKPNKKQSKVAPKKESGQTILDIKKRMAVNEHVEPRVPPSGVHAQSLEAILNNPAHDNTSTSGIRYRLPFQNLCYLTTVRVVDFYPPLLEDFAVHKEQVSLAYNRKRDPASRTFRIWEWRFCLLVEGSFPATVGQSNERAKLFVSNYEAEHLLQLNAVDLRRHSEVLGQLREKLFILWGDLEERKRRAIEAGNKSLDIGPVSSKPFNCCIMEYGVKCSHPRDSNKCHNGRSYGCTDRDCFGWERRFGLLKTTIHG</sequence>
<dbReference type="GO" id="GO:0098505">
    <property type="term" value="F:G-rich strand telomeric DNA binding"/>
    <property type="evidence" value="ECO:0007669"/>
    <property type="project" value="TreeGrafter"/>
</dbReference>
<dbReference type="InterPro" id="IPR032042">
    <property type="entry name" value="POT1PC"/>
</dbReference>
<feature type="domain" description="Telomeric single stranded DNA binding POT1/Cdc13" evidence="10">
    <location>
        <begin position="12"/>
        <end position="154"/>
    </location>
</feature>
<accession>Q7Z862</accession>